<dbReference type="EMBL" id="WNDX01000093">
    <property type="protein sequence ID" value="KAF1042149.1"/>
    <property type="molecule type" value="Genomic_DNA"/>
</dbReference>
<accession>A0A7V8JTS5</accession>
<protein>
    <submittedName>
        <fullName evidence="1">Uncharacterized protein</fullName>
    </submittedName>
</protein>
<evidence type="ECO:0000313" key="2">
    <source>
        <dbReference type="Proteomes" id="UP000462435"/>
    </source>
</evidence>
<dbReference type="AlphaFoldDB" id="A0A7V8JTS5"/>
<name>A0A7V8JTS5_9BURK</name>
<dbReference type="Proteomes" id="UP000462435">
    <property type="component" value="Unassembled WGS sequence"/>
</dbReference>
<sequence>MLPTTPQRYEEIASGFRWNIPEHYNIGVDVCDKWAEREPGRLALVH</sequence>
<comment type="caution">
    <text evidence="1">The sequence shown here is derived from an EMBL/GenBank/DDBJ whole genome shotgun (WGS) entry which is preliminary data.</text>
</comment>
<gene>
    <name evidence="1" type="ORF">GAK35_02892</name>
</gene>
<organism evidence="1 2">
    <name type="scientific">Herbaspirillum frisingense</name>
    <dbReference type="NCBI Taxonomy" id="92645"/>
    <lineage>
        <taxon>Bacteria</taxon>
        <taxon>Pseudomonadati</taxon>
        <taxon>Pseudomonadota</taxon>
        <taxon>Betaproteobacteria</taxon>
        <taxon>Burkholderiales</taxon>
        <taxon>Oxalobacteraceae</taxon>
        <taxon>Herbaspirillum</taxon>
    </lineage>
</organism>
<evidence type="ECO:0000313" key="1">
    <source>
        <dbReference type="EMBL" id="KAF1042149.1"/>
    </source>
</evidence>
<proteinExistence type="predicted"/>
<reference evidence="2" key="1">
    <citation type="journal article" date="2020" name="MBio">
        <title>Horizontal gene transfer to a defensive symbiont with a reduced genome amongst a multipartite beetle microbiome.</title>
        <authorList>
            <person name="Waterworth S.C."/>
            <person name="Florez L.V."/>
            <person name="Rees E.R."/>
            <person name="Hertweck C."/>
            <person name="Kaltenpoth M."/>
            <person name="Kwan J.C."/>
        </authorList>
    </citation>
    <scope>NUCLEOTIDE SEQUENCE [LARGE SCALE GENOMIC DNA]</scope>
</reference>